<proteinExistence type="inferred from homology"/>
<dbReference type="Pfam" id="PF17191">
    <property type="entry name" value="RecG_wedge"/>
    <property type="match status" value="1"/>
</dbReference>
<dbReference type="InterPro" id="IPR045562">
    <property type="entry name" value="RecG_dom3_C"/>
</dbReference>
<reference evidence="18 19" key="1">
    <citation type="submission" date="2019-12" db="EMBL/GenBank/DDBJ databases">
        <title>Whole-genome analyses of novel actinobacteria.</title>
        <authorList>
            <person name="Sahin N."/>
            <person name="Saygin H."/>
        </authorList>
    </citation>
    <scope>NUCLEOTIDE SEQUENCE [LARGE SCALE GENOMIC DNA]</scope>
    <source>
        <strain evidence="18 19">KC615</strain>
    </source>
</reference>
<dbReference type="GO" id="GO:0016787">
    <property type="term" value="F:hydrolase activity"/>
    <property type="evidence" value="ECO:0007669"/>
    <property type="project" value="UniProtKB-KW"/>
</dbReference>
<evidence type="ECO:0000256" key="1">
    <source>
        <dbReference type="ARBA" id="ARBA00007504"/>
    </source>
</evidence>
<dbReference type="InterPro" id="IPR004609">
    <property type="entry name" value="ATP-dep_DNA_helicase_RecG"/>
</dbReference>
<comment type="catalytic activity">
    <reaction evidence="12 15">
        <text>Couples ATP hydrolysis with the unwinding of duplex DNA by translocating in the 3'-5' direction.</text>
        <dbReference type="EC" id="5.6.2.4"/>
    </reaction>
</comment>
<keyword evidence="9 15" id="KW-0233">DNA recombination</keyword>
<dbReference type="Proteomes" id="UP000430692">
    <property type="component" value="Unassembled WGS sequence"/>
</dbReference>
<dbReference type="NCBIfam" id="TIGR00643">
    <property type="entry name" value="recG"/>
    <property type="match status" value="1"/>
</dbReference>
<sequence>MIKLTNIPVTTLPGVGPERAMHLSELGITTVFDLLTYYPFRYDDYQVTNPVDAPHEERVTFQGIIAGAPSIRWYGKKQSRLTVKLEVDGIPITVIWFNQHFLKSKLTNGLPIMVTGKWDREKLQIIGDRTFLSKNEQQLHQDQLEPVYSVTSKIRVAWLRKLIYEAFKEYGNQIEEVLPETLRTKYRLIPRAKAMYLLHFPKDMKDGHQARRAIVYEELFLYECRLMWSRLQDRKETKGITREIPKDKLQLMLQSLDFPLTGAQQRVVDEICSDLESPHQMNRLLQGDVGSGKTVVAAIALYANYLSGYQGALMVPTEILADQHATSLKTLLKPLGLQVVTLTGNMTAANRREVLGQIQMGLADIIVGTHALIQEKVIYRKLGLVITDEQHRFGVKQRASLREKGEAPDVLMMTATPIPRTLAISVYGEMDISIIDEMPAGREPITTYWVKKEAWERIIKFVAKECQNGRQAYIICPLIEESEKLDLANAVELFEQVTLELSPIRVGLLHGRMSSLEKEEIMGLYEQNDVQVLISTTVIEVGVNVPNATVMVIYDADRFGLAQLHQLRGRVGRGGGASTCVLVANPKSETGKERMEIMTETTDGFVISERDLQMRGPGDFLGVKQSGLPEFRLADLTRDEHILEVARTDAKEILHSQEGITEEEYQVLLTKLQTEELMLD</sequence>
<dbReference type="InterPro" id="IPR027417">
    <property type="entry name" value="P-loop_NTPase"/>
</dbReference>
<evidence type="ECO:0000256" key="5">
    <source>
        <dbReference type="ARBA" id="ARBA00022801"/>
    </source>
</evidence>
<accession>A0A6I4VNQ5</accession>
<dbReference type="NCBIfam" id="NF008168">
    <property type="entry name" value="PRK10917.2-2"/>
    <property type="match status" value="1"/>
</dbReference>
<dbReference type="InterPro" id="IPR011545">
    <property type="entry name" value="DEAD/DEAH_box_helicase_dom"/>
</dbReference>
<dbReference type="Pfam" id="PF19833">
    <property type="entry name" value="RecG_dom3_C"/>
    <property type="match status" value="1"/>
</dbReference>
<dbReference type="PROSITE" id="PS51192">
    <property type="entry name" value="HELICASE_ATP_BIND_1"/>
    <property type="match status" value="1"/>
</dbReference>
<dbReference type="InterPro" id="IPR047112">
    <property type="entry name" value="RecG/Mfd"/>
</dbReference>
<dbReference type="GO" id="GO:0003677">
    <property type="term" value="F:DNA binding"/>
    <property type="evidence" value="ECO:0007669"/>
    <property type="project" value="UniProtKB-KW"/>
</dbReference>
<dbReference type="GO" id="GO:0006281">
    <property type="term" value="P:DNA repair"/>
    <property type="evidence" value="ECO:0007669"/>
    <property type="project" value="UniProtKB-UniRule"/>
</dbReference>
<gene>
    <name evidence="18" type="primary">recG</name>
    <name evidence="18" type="ORF">GSM42_05835</name>
</gene>
<evidence type="ECO:0000259" key="17">
    <source>
        <dbReference type="PROSITE" id="PS51194"/>
    </source>
</evidence>
<dbReference type="EC" id="5.6.2.4" evidence="13 15"/>
<keyword evidence="3 15" id="KW-0547">Nucleotide-binding</keyword>
<dbReference type="SMART" id="SM00487">
    <property type="entry name" value="DEXDc"/>
    <property type="match status" value="1"/>
</dbReference>
<evidence type="ECO:0000313" key="18">
    <source>
        <dbReference type="EMBL" id="MXQ53259.1"/>
    </source>
</evidence>
<evidence type="ECO:0000256" key="7">
    <source>
        <dbReference type="ARBA" id="ARBA00022840"/>
    </source>
</evidence>
<evidence type="ECO:0000256" key="3">
    <source>
        <dbReference type="ARBA" id="ARBA00022741"/>
    </source>
</evidence>
<keyword evidence="19" id="KW-1185">Reference proteome</keyword>
<dbReference type="Gene3D" id="3.40.50.300">
    <property type="entry name" value="P-loop containing nucleotide triphosphate hydrolases"/>
    <property type="match status" value="2"/>
</dbReference>
<comment type="similarity">
    <text evidence="1 15">Belongs to the helicase family. RecG subfamily.</text>
</comment>
<name>A0A6I4VNQ5_9BACL</name>
<dbReference type="PANTHER" id="PTHR47964">
    <property type="entry name" value="ATP-DEPENDENT DNA HELICASE HOMOLOG RECG, CHLOROPLASTIC"/>
    <property type="match status" value="1"/>
</dbReference>
<keyword evidence="7 15" id="KW-0067">ATP-binding</keyword>
<evidence type="ECO:0000256" key="11">
    <source>
        <dbReference type="ARBA" id="ARBA00023235"/>
    </source>
</evidence>
<evidence type="ECO:0000256" key="8">
    <source>
        <dbReference type="ARBA" id="ARBA00023125"/>
    </source>
</evidence>
<dbReference type="InterPro" id="IPR001650">
    <property type="entry name" value="Helicase_C-like"/>
</dbReference>
<dbReference type="GO" id="GO:0005524">
    <property type="term" value="F:ATP binding"/>
    <property type="evidence" value="ECO:0007669"/>
    <property type="project" value="UniProtKB-KW"/>
</dbReference>
<dbReference type="Pfam" id="PF00270">
    <property type="entry name" value="DEAD"/>
    <property type="match status" value="1"/>
</dbReference>
<evidence type="ECO:0000259" key="16">
    <source>
        <dbReference type="PROSITE" id="PS51192"/>
    </source>
</evidence>
<evidence type="ECO:0000313" key="19">
    <source>
        <dbReference type="Proteomes" id="UP000430692"/>
    </source>
</evidence>
<keyword evidence="10 15" id="KW-0234">DNA repair</keyword>
<organism evidence="18 19">
    <name type="scientific">Shimazuella alba</name>
    <dbReference type="NCBI Taxonomy" id="2690964"/>
    <lineage>
        <taxon>Bacteria</taxon>
        <taxon>Bacillati</taxon>
        <taxon>Bacillota</taxon>
        <taxon>Bacilli</taxon>
        <taxon>Bacillales</taxon>
        <taxon>Thermoactinomycetaceae</taxon>
        <taxon>Shimazuella</taxon>
    </lineage>
</organism>
<evidence type="ECO:0000256" key="9">
    <source>
        <dbReference type="ARBA" id="ARBA00023172"/>
    </source>
</evidence>
<evidence type="ECO:0000256" key="15">
    <source>
        <dbReference type="RuleBase" id="RU363016"/>
    </source>
</evidence>
<keyword evidence="4 15" id="KW-0227">DNA damage</keyword>
<evidence type="ECO:0000256" key="2">
    <source>
        <dbReference type="ARBA" id="ARBA00017846"/>
    </source>
</evidence>
<keyword evidence="5 15" id="KW-0378">Hydrolase</keyword>
<dbReference type="SUPFAM" id="SSF50249">
    <property type="entry name" value="Nucleic acid-binding proteins"/>
    <property type="match status" value="1"/>
</dbReference>
<evidence type="ECO:0000256" key="13">
    <source>
        <dbReference type="ARBA" id="ARBA00034808"/>
    </source>
</evidence>
<dbReference type="Pfam" id="PF00271">
    <property type="entry name" value="Helicase_C"/>
    <property type="match status" value="1"/>
</dbReference>
<comment type="catalytic activity">
    <reaction evidence="14 15">
        <text>ATP + H2O = ADP + phosphate + H(+)</text>
        <dbReference type="Rhea" id="RHEA:13065"/>
        <dbReference type="ChEBI" id="CHEBI:15377"/>
        <dbReference type="ChEBI" id="CHEBI:15378"/>
        <dbReference type="ChEBI" id="CHEBI:30616"/>
        <dbReference type="ChEBI" id="CHEBI:43474"/>
        <dbReference type="ChEBI" id="CHEBI:456216"/>
        <dbReference type="EC" id="5.6.2.4"/>
    </reaction>
</comment>
<evidence type="ECO:0000256" key="6">
    <source>
        <dbReference type="ARBA" id="ARBA00022806"/>
    </source>
</evidence>
<comment type="caution">
    <text evidence="18">The sequence shown here is derived from an EMBL/GenBank/DDBJ whole genome shotgun (WGS) entry which is preliminary data.</text>
</comment>
<dbReference type="Gene3D" id="2.40.50.140">
    <property type="entry name" value="Nucleic acid-binding proteins"/>
    <property type="match status" value="1"/>
</dbReference>
<dbReference type="SUPFAM" id="SSF52540">
    <property type="entry name" value="P-loop containing nucleoside triphosphate hydrolases"/>
    <property type="match status" value="2"/>
</dbReference>
<dbReference type="InterPro" id="IPR012340">
    <property type="entry name" value="NA-bd_OB-fold"/>
</dbReference>
<keyword evidence="11" id="KW-0413">Isomerase</keyword>
<dbReference type="PANTHER" id="PTHR47964:SF1">
    <property type="entry name" value="ATP-DEPENDENT DNA HELICASE HOMOLOG RECG, CHLOROPLASTIC"/>
    <property type="match status" value="1"/>
</dbReference>
<dbReference type="SMART" id="SM00490">
    <property type="entry name" value="HELICc"/>
    <property type="match status" value="1"/>
</dbReference>
<feature type="domain" description="Helicase C-terminal" evidence="17">
    <location>
        <begin position="454"/>
        <end position="613"/>
    </location>
</feature>
<dbReference type="AlphaFoldDB" id="A0A6I4VNQ5"/>
<dbReference type="GO" id="GO:0043138">
    <property type="term" value="F:3'-5' DNA helicase activity"/>
    <property type="evidence" value="ECO:0007669"/>
    <property type="project" value="UniProtKB-EC"/>
</dbReference>
<evidence type="ECO:0000256" key="14">
    <source>
        <dbReference type="ARBA" id="ARBA00048988"/>
    </source>
</evidence>
<evidence type="ECO:0000256" key="4">
    <source>
        <dbReference type="ARBA" id="ARBA00022763"/>
    </source>
</evidence>
<dbReference type="NCBIfam" id="NF008165">
    <property type="entry name" value="PRK10917.1-3"/>
    <property type="match status" value="1"/>
</dbReference>
<protein>
    <recommendedName>
        <fullName evidence="2 15">ATP-dependent DNA helicase RecG</fullName>
        <ecNumber evidence="13 15">5.6.2.4</ecNumber>
    </recommendedName>
</protein>
<dbReference type="InterPro" id="IPR014001">
    <property type="entry name" value="Helicase_ATP-bd"/>
</dbReference>
<dbReference type="EMBL" id="WUUL01000003">
    <property type="protein sequence ID" value="MXQ53259.1"/>
    <property type="molecule type" value="Genomic_DNA"/>
</dbReference>
<keyword evidence="6 15" id="KW-0347">Helicase</keyword>
<dbReference type="RefSeq" id="WP_160800616.1">
    <property type="nucleotide sequence ID" value="NZ_WUUL01000003.1"/>
</dbReference>
<dbReference type="InterPro" id="IPR033454">
    <property type="entry name" value="RecG_wedge"/>
</dbReference>
<dbReference type="GO" id="GO:0006310">
    <property type="term" value="P:DNA recombination"/>
    <property type="evidence" value="ECO:0007669"/>
    <property type="project" value="UniProtKB-UniRule"/>
</dbReference>
<feature type="domain" description="Helicase ATP-binding" evidence="16">
    <location>
        <begin position="274"/>
        <end position="435"/>
    </location>
</feature>
<comment type="function">
    <text evidence="15">Plays a critical role in recombination and DNA repair. Helps process Holliday junction intermediates to mature products by catalyzing branch migration. Has replication fork regression activity, unwinds stalled or blocked replication forks to make a HJ that can be resolved. Has a DNA unwinding activity characteristic of a DNA helicase with 3'-5' polarity.</text>
</comment>
<dbReference type="CDD" id="cd17992">
    <property type="entry name" value="DEXHc_RecG"/>
    <property type="match status" value="1"/>
</dbReference>
<keyword evidence="8" id="KW-0238">DNA-binding</keyword>
<evidence type="ECO:0000256" key="12">
    <source>
        <dbReference type="ARBA" id="ARBA00034617"/>
    </source>
</evidence>
<evidence type="ECO:0000256" key="10">
    <source>
        <dbReference type="ARBA" id="ARBA00023204"/>
    </source>
</evidence>
<dbReference type="PROSITE" id="PS51194">
    <property type="entry name" value="HELICASE_CTER"/>
    <property type="match status" value="1"/>
</dbReference>
<dbReference type="CDD" id="cd04488">
    <property type="entry name" value="RecG_wedge_OBF"/>
    <property type="match status" value="1"/>
</dbReference>